<dbReference type="OrthoDB" id="10630674at2759"/>
<feature type="transmembrane region" description="Helical" evidence="5">
    <location>
        <begin position="271"/>
        <end position="296"/>
    </location>
</feature>
<evidence type="ECO:0000313" key="7">
    <source>
        <dbReference type="EMBL" id="CAG5131889.1"/>
    </source>
</evidence>
<keyword evidence="4 5" id="KW-0472">Membrane</keyword>
<evidence type="ECO:0000256" key="2">
    <source>
        <dbReference type="ARBA" id="ARBA00022692"/>
    </source>
</evidence>
<feature type="transmembrane region" description="Helical" evidence="5">
    <location>
        <begin position="177"/>
        <end position="204"/>
    </location>
</feature>
<reference evidence="7" key="1">
    <citation type="submission" date="2021-04" db="EMBL/GenBank/DDBJ databases">
        <authorList>
            <consortium name="Molecular Ecology Group"/>
        </authorList>
    </citation>
    <scope>NUCLEOTIDE SEQUENCE</scope>
</reference>
<dbReference type="GO" id="GO:0008528">
    <property type="term" value="F:G protein-coupled peptide receptor activity"/>
    <property type="evidence" value="ECO:0007669"/>
    <property type="project" value="InterPro"/>
</dbReference>
<keyword evidence="8" id="KW-1185">Reference proteome</keyword>
<evidence type="ECO:0000256" key="1">
    <source>
        <dbReference type="ARBA" id="ARBA00004370"/>
    </source>
</evidence>
<dbReference type="InterPro" id="IPR017452">
    <property type="entry name" value="GPCR_Rhodpsn_7TM"/>
</dbReference>
<dbReference type="InterPro" id="IPR052954">
    <property type="entry name" value="GPCR-Ligand_Int"/>
</dbReference>
<dbReference type="PROSITE" id="PS50262">
    <property type="entry name" value="G_PROTEIN_RECEP_F1_2"/>
    <property type="match status" value="1"/>
</dbReference>
<evidence type="ECO:0000313" key="8">
    <source>
        <dbReference type="Proteomes" id="UP000678393"/>
    </source>
</evidence>
<feature type="transmembrane region" description="Helical" evidence="5">
    <location>
        <begin position="148"/>
        <end position="171"/>
    </location>
</feature>
<comment type="subcellular location">
    <subcellularLocation>
        <location evidence="1">Membrane</location>
    </subcellularLocation>
</comment>
<dbReference type="GO" id="GO:0016020">
    <property type="term" value="C:membrane"/>
    <property type="evidence" value="ECO:0007669"/>
    <property type="project" value="UniProtKB-SubCell"/>
</dbReference>
<evidence type="ECO:0000259" key="6">
    <source>
        <dbReference type="PROSITE" id="PS50262"/>
    </source>
</evidence>
<dbReference type="EMBL" id="CAJHNH020004912">
    <property type="protein sequence ID" value="CAG5131889.1"/>
    <property type="molecule type" value="Genomic_DNA"/>
</dbReference>
<dbReference type="Pfam" id="PF10324">
    <property type="entry name" value="7TM_GPCR_Srw"/>
    <property type="match status" value="1"/>
</dbReference>
<dbReference type="PRINTS" id="PR00237">
    <property type="entry name" value="GPCRRHODOPSN"/>
</dbReference>
<feature type="transmembrane region" description="Helical" evidence="5">
    <location>
        <begin position="327"/>
        <end position="351"/>
    </location>
</feature>
<evidence type="ECO:0000256" key="3">
    <source>
        <dbReference type="ARBA" id="ARBA00022989"/>
    </source>
</evidence>
<dbReference type="AlphaFoldDB" id="A0A8S3ZQY5"/>
<dbReference type="InterPro" id="IPR000276">
    <property type="entry name" value="GPCR_Rhodpsn"/>
</dbReference>
<feature type="domain" description="G-protein coupled receptors family 1 profile" evidence="6">
    <location>
        <begin position="43"/>
        <end position="386"/>
    </location>
</feature>
<evidence type="ECO:0000256" key="4">
    <source>
        <dbReference type="ARBA" id="ARBA00023136"/>
    </source>
</evidence>
<sequence length="405" mass="45271">MSTDFTDVYLPIFDDLSKETMTTIVTINIVALVGVISMFGIACNVINILVFCKQGFSETTNISYTALAISDLLTLVTTMCLSFLWNPLFLNSGLPLVFKDIQMTFAALSYACFTNITGMVTAFATFERCMCVVWPLKLKCSFRRLHKFTVLSMFGIACNIVNILVFCKQGFSETTNISYTALAISDLLTLVATLCLSIFWNPLFLNSGLPLVFIDIQMTFASLPYACFSTITGMVTAFATFERCLCVVWPLRTLLGVTFVENTELISNTSYILHSALQLVAFFAVLLFTVTLIVCLRQMTAWRILQSKTQNAAKKATKRQDKAIKMITLIAATYVATFFPTIIGLVVTVPYPSFGPTGRYKNIFFAVWSLSILFSVVNSSTNLFVYYVMSSKFRLTCYQMLSRLL</sequence>
<feature type="transmembrane region" description="Helical" evidence="5">
    <location>
        <begin position="24"/>
        <end position="52"/>
    </location>
</feature>
<feature type="transmembrane region" description="Helical" evidence="5">
    <location>
        <begin position="64"/>
        <end position="85"/>
    </location>
</feature>
<evidence type="ECO:0000256" key="5">
    <source>
        <dbReference type="SAM" id="Phobius"/>
    </source>
</evidence>
<dbReference type="PANTHER" id="PTHR46641">
    <property type="entry name" value="FMRFAMIDE RECEPTOR-RELATED"/>
    <property type="match status" value="1"/>
</dbReference>
<feature type="transmembrane region" description="Helical" evidence="5">
    <location>
        <begin position="225"/>
        <end position="251"/>
    </location>
</feature>
<name>A0A8S3ZQY5_9EUPU</name>
<feature type="transmembrane region" description="Helical" evidence="5">
    <location>
        <begin position="105"/>
        <end position="127"/>
    </location>
</feature>
<dbReference type="Gene3D" id="1.20.1070.10">
    <property type="entry name" value="Rhodopsin 7-helix transmembrane proteins"/>
    <property type="match status" value="3"/>
</dbReference>
<feature type="transmembrane region" description="Helical" evidence="5">
    <location>
        <begin position="363"/>
        <end position="389"/>
    </location>
</feature>
<accession>A0A8S3ZQY5</accession>
<dbReference type="Proteomes" id="UP000678393">
    <property type="component" value="Unassembled WGS sequence"/>
</dbReference>
<keyword evidence="2 5" id="KW-0812">Transmembrane</keyword>
<organism evidence="7 8">
    <name type="scientific">Candidula unifasciata</name>
    <dbReference type="NCBI Taxonomy" id="100452"/>
    <lineage>
        <taxon>Eukaryota</taxon>
        <taxon>Metazoa</taxon>
        <taxon>Spiralia</taxon>
        <taxon>Lophotrochozoa</taxon>
        <taxon>Mollusca</taxon>
        <taxon>Gastropoda</taxon>
        <taxon>Heterobranchia</taxon>
        <taxon>Euthyneura</taxon>
        <taxon>Panpulmonata</taxon>
        <taxon>Eupulmonata</taxon>
        <taxon>Stylommatophora</taxon>
        <taxon>Helicina</taxon>
        <taxon>Helicoidea</taxon>
        <taxon>Geomitridae</taxon>
        <taxon>Candidula</taxon>
    </lineage>
</organism>
<proteinExistence type="predicted"/>
<dbReference type="SUPFAM" id="SSF81321">
    <property type="entry name" value="Family A G protein-coupled receptor-like"/>
    <property type="match status" value="2"/>
</dbReference>
<gene>
    <name evidence="7" type="ORF">CUNI_LOCUS17447</name>
</gene>
<dbReference type="InterPro" id="IPR019427">
    <property type="entry name" value="7TM_GPCR_serpentine_rcpt_Srw"/>
</dbReference>
<comment type="caution">
    <text evidence="7">The sequence shown here is derived from an EMBL/GenBank/DDBJ whole genome shotgun (WGS) entry which is preliminary data.</text>
</comment>
<protein>
    <recommendedName>
        <fullName evidence="6">G-protein coupled receptors family 1 profile domain-containing protein</fullName>
    </recommendedName>
</protein>
<keyword evidence="3 5" id="KW-1133">Transmembrane helix</keyword>